<dbReference type="FunFam" id="1.20.1250.20:FF:000090">
    <property type="entry name" value="MFS sugar transporter, putative"/>
    <property type="match status" value="1"/>
</dbReference>
<evidence type="ECO:0000256" key="6">
    <source>
        <dbReference type="ARBA" id="ARBA00023136"/>
    </source>
</evidence>
<name>A0A9W9FT00_9EURO</name>
<evidence type="ECO:0000313" key="13">
    <source>
        <dbReference type="Proteomes" id="UP001141434"/>
    </source>
</evidence>
<dbReference type="Pfam" id="PF00083">
    <property type="entry name" value="Sugar_tr"/>
    <property type="match status" value="1"/>
</dbReference>
<keyword evidence="4 9" id="KW-0812">Transmembrane</keyword>
<dbReference type="PROSITE" id="PS00217">
    <property type="entry name" value="SUGAR_TRANSPORT_2"/>
    <property type="match status" value="1"/>
</dbReference>
<evidence type="ECO:0000256" key="5">
    <source>
        <dbReference type="ARBA" id="ARBA00022989"/>
    </source>
</evidence>
<feature type="transmembrane region" description="Helical" evidence="9">
    <location>
        <begin position="360"/>
        <end position="383"/>
    </location>
</feature>
<evidence type="ECO:0000256" key="3">
    <source>
        <dbReference type="ARBA" id="ARBA00022448"/>
    </source>
</evidence>
<keyword evidence="5 9" id="KW-1133">Transmembrane helix</keyword>
<reference evidence="12" key="1">
    <citation type="submission" date="2022-11" db="EMBL/GenBank/DDBJ databases">
        <authorList>
            <person name="Petersen C."/>
        </authorList>
    </citation>
    <scope>NUCLEOTIDE SEQUENCE</scope>
    <source>
        <strain evidence="12">IBT 34128</strain>
    </source>
</reference>
<feature type="transmembrane region" description="Helical" evidence="9">
    <location>
        <begin position="426"/>
        <end position="446"/>
    </location>
</feature>
<dbReference type="OrthoDB" id="6133115at2759"/>
<feature type="transmembrane region" description="Helical" evidence="9">
    <location>
        <begin position="80"/>
        <end position="103"/>
    </location>
</feature>
<feature type="signal peptide" evidence="10">
    <location>
        <begin position="1"/>
        <end position="16"/>
    </location>
</feature>
<feature type="transmembrane region" description="Helical" evidence="9">
    <location>
        <begin position="138"/>
        <end position="157"/>
    </location>
</feature>
<comment type="subcellular location">
    <subcellularLocation>
        <location evidence="1">Membrane</location>
        <topology evidence="1">Multi-pass membrane protein</topology>
    </subcellularLocation>
</comment>
<comment type="similarity">
    <text evidence="2 7">Belongs to the major facilitator superfamily. Sugar transporter (TC 2.A.1.1) family.</text>
</comment>
<feature type="transmembrane region" description="Helical" evidence="9">
    <location>
        <begin position="109"/>
        <end position="126"/>
    </location>
</feature>
<dbReference type="InterPro" id="IPR020846">
    <property type="entry name" value="MFS_dom"/>
</dbReference>
<sequence length="528" mass="57289">MAFVLVSLCCAFAALGSFLFGYDSGVISSSISQDAFLQRFGSPGLSDAATGGIVSSYNGGAIIGSVFAPYVSDRHGRKMVVLIGGLLASFGAALQGGAVTIAMLIAGRFIAGLAIGLMSATIPVYCSEVAPSRIRGSLASMQQFMIGLGIVVAQWVGYGCSLHKGDFTWRFPLSFQAAPAFILTCGVWFLPESPRWLIAQGKEVAGRSVLTRLHLNRDATNTQLIEHELDQIHDSLVHEQRTAVRSWRQLFLTGRWRRRILLACGLQAFTQCSGTNVIQTYGPRLYKSLGFNTTTSLMIPGIWGALAQFWNMVFMLFIDRVGRRKLLLPSLLGMGAAMCVEATLAHYIDFDTRGANADALRAAIAMFFVFSFFYTALGLISWIYQSEIFPTAIRARGSSVATATNWSLNLVFAQCSPIALTNLGSKYFYCFVGFNWAAAVLVWCFYPETVGRSLEEVEDVFADRIPQEKLDLDPAATPSPGPVMPPRSLLRHKGLHPLSMHPTTSSSGSSSNGTPSKGSDVDEDELVK</sequence>
<keyword evidence="6 9" id="KW-0472">Membrane</keyword>
<dbReference type="InterPro" id="IPR005829">
    <property type="entry name" value="Sugar_transporter_CS"/>
</dbReference>
<dbReference type="InterPro" id="IPR036259">
    <property type="entry name" value="MFS_trans_sf"/>
</dbReference>
<reference evidence="12" key="2">
    <citation type="journal article" date="2023" name="IMA Fungus">
        <title>Comparative genomic study of the Penicillium genus elucidates a diverse pangenome and 15 lateral gene transfer events.</title>
        <authorList>
            <person name="Petersen C."/>
            <person name="Sorensen T."/>
            <person name="Nielsen M.R."/>
            <person name="Sondergaard T.E."/>
            <person name="Sorensen J.L."/>
            <person name="Fitzpatrick D.A."/>
            <person name="Frisvad J.C."/>
            <person name="Nielsen K.L."/>
        </authorList>
    </citation>
    <scope>NUCLEOTIDE SEQUENCE</scope>
    <source>
        <strain evidence="12">IBT 34128</strain>
    </source>
</reference>
<dbReference type="PANTHER" id="PTHR48022:SF9">
    <property type="entry name" value="MAJOR FACILITATOR SUPERFAMILY (MFS) PROFILE DOMAIN-CONTAINING PROTEIN"/>
    <property type="match status" value="1"/>
</dbReference>
<dbReference type="NCBIfam" id="TIGR00879">
    <property type="entry name" value="SP"/>
    <property type="match status" value="1"/>
</dbReference>
<organism evidence="12 13">
    <name type="scientific">Penicillium alfredii</name>
    <dbReference type="NCBI Taxonomy" id="1506179"/>
    <lineage>
        <taxon>Eukaryota</taxon>
        <taxon>Fungi</taxon>
        <taxon>Dikarya</taxon>
        <taxon>Ascomycota</taxon>
        <taxon>Pezizomycotina</taxon>
        <taxon>Eurotiomycetes</taxon>
        <taxon>Eurotiomycetidae</taxon>
        <taxon>Eurotiales</taxon>
        <taxon>Aspergillaceae</taxon>
        <taxon>Penicillium</taxon>
    </lineage>
</organism>
<dbReference type="AlphaFoldDB" id="A0A9W9FT00"/>
<evidence type="ECO:0000256" key="7">
    <source>
        <dbReference type="RuleBase" id="RU003346"/>
    </source>
</evidence>
<evidence type="ECO:0000256" key="10">
    <source>
        <dbReference type="SAM" id="SignalP"/>
    </source>
</evidence>
<feature type="transmembrane region" description="Helical" evidence="9">
    <location>
        <begin position="260"/>
        <end position="278"/>
    </location>
</feature>
<evidence type="ECO:0000256" key="1">
    <source>
        <dbReference type="ARBA" id="ARBA00004141"/>
    </source>
</evidence>
<dbReference type="GO" id="GO:0016020">
    <property type="term" value="C:membrane"/>
    <property type="evidence" value="ECO:0007669"/>
    <property type="project" value="UniProtKB-SubCell"/>
</dbReference>
<feature type="transmembrane region" description="Helical" evidence="9">
    <location>
        <begin position="48"/>
        <end position="68"/>
    </location>
</feature>
<dbReference type="PANTHER" id="PTHR48022">
    <property type="entry name" value="PLASTIDIC GLUCOSE TRANSPORTER 4"/>
    <property type="match status" value="1"/>
</dbReference>
<dbReference type="GeneID" id="81392930"/>
<dbReference type="InterPro" id="IPR003663">
    <property type="entry name" value="Sugar/inositol_transpt"/>
</dbReference>
<evidence type="ECO:0000256" key="4">
    <source>
        <dbReference type="ARBA" id="ARBA00022692"/>
    </source>
</evidence>
<dbReference type="Gene3D" id="1.20.1250.20">
    <property type="entry name" value="MFS general substrate transporter like domains"/>
    <property type="match status" value="1"/>
</dbReference>
<proteinExistence type="inferred from homology"/>
<feature type="transmembrane region" description="Helical" evidence="9">
    <location>
        <begin position="298"/>
        <end position="318"/>
    </location>
</feature>
<feature type="chain" id="PRO_5040834684" description="Major facilitator superfamily (MFS) profile domain-containing protein" evidence="10">
    <location>
        <begin position="17"/>
        <end position="528"/>
    </location>
</feature>
<feature type="domain" description="Major facilitator superfamily (MFS) profile" evidence="11">
    <location>
        <begin position="9"/>
        <end position="450"/>
    </location>
</feature>
<gene>
    <name evidence="12" type="ORF">NUU61_003180</name>
</gene>
<dbReference type="Proteomes" id="UP001141434">
    <property type="component" value="Unassembled WGS sequence"/>
</dbReference>
<dbReference type="EMBL" id="JAPMSZ010000004">
    <property type="protein sequence ID" value="KAJ5105833.1"/>
    <property type="molecule type" value="Genomic_DNA"/>
</dbReference>
<dbReference type="SUPFAM" id="SSF103473">
    <property type="entry name" value="MFS general substrate transporter"/>
    <property type="match status" value="1"/>
</dbReference>
<protein>
    <recommendedName>
        <fullName evidence="11">Major facilitator superfamily (MFS) profile domain-containing protein</fullName>
    </recommendedName>
</protein>
<accession>A0A9W9FT00</accession>
<dbReference type="PROSITE" id="PS50850">
    <property type="entry name" value="MFS"/>
    <property type="match status" value="1"/>
</dbReference>
<evidence type="ECO:0000313" key="12">
    <source>
        <dbReference type="EMBL" id="KAJ5105833.1"/>
    </source>
</evidence>
<keyword evidence="3 7" id="KW-0813">Transport</keyword>
<dbReference type="PRINTS" id="PR00171">
    <property type="entry name" value="SUGRTRNSPORT"/>
</dbReference>
<evidence type="ECO:0000256" key="8">
    <source>
        <dbReference type="SAM" id="MobiDB-lite"/>
    </source>
</evidence>
<dbReference type="InterPro" id="IPR005828">
    <property type="entry name" value="MFS_sugar_transport-like"/>
</dbReference>
<feature type="compositionally biased region" description="Low complexity" evidence="8">
    <location>
        <begin position="503"/>
        <end position="518"/>
    </location>
</feature>
<feature type="transmembrane region" description="Helical" evidence="9">
    <location>
        <begin position="169"/>
        <end position="190"/>
    </location>
</feature>
<dbReference type="RefSeq" id="XP_056514829.1">
    <property type="nucleotide sequence ID" value="XM_056653762.1"/>
</dbReference>
<feature type="region of interest" description="Disordered" evidence="8">
    <location>
        <begin position="471"/>
        <end position="528"/>
    </location>
</feature>
<feature type="transmembrane region" description="Helical" evidence="9">
    <location>
        <begin position="330"/>
        <end position="348"/>
    </location>
</feature>
<dbReference type="GO" id="GO:0005351">
    <property type="term" value="F:carbohydrate:proton symporter activity"/>
    <property type="evidence" value="ECO:0007669"/>
    <property type="project" value="TreeGrafter"/>
</dbReference>
<evidence type="ECO:0000259" key="11">
    <source>
        <dbReference type="PROSITE" id="PS50850"/>
    </source>
</evidence>
<evidence type="ECO:0000256" key="2">
    <source>
        <dbReference type="ARBA" id="ARBA00010992"/>
    </source>
</evidence>
<comment type="caution">
    <text evidence="12">The sequence shown here is derived from an EMBL/GenBank/DDBJ whole genome shotgun (WGS) entry which is preliminary data.</text>
</comment>
<evidence type="ECO:0000256" key="9">
    <source>
        <dbReference type="SAM" id="Phobius"/>
    </source>
</evidence>
<keyword evidence="13" id="KW-1185">Reference proteome</keyword>
<dbReference type="InterPro" id="IPR050360">
    <property type="entry name" value="MFS_Sugar_Transporters"/>
</dbReference>
<keyword evidence="10" id="KW-0732">Signal</keyword>